<dbReference type="Proteomes" id="UP001056120">
    <property type="component" value="Linkage Group LG18"/>
</dbReference>
<evidence type="ECO:0000313" key="2">
    <source>
        <dbReference type="Proteomes" id="UP001056120"/>
    </source>
</evidence>
<accession>A0ACB9E6P6</accession>
<dbReference type="EMBL" id="CM042035">
    <property type="protein sequence ID" value="KAI3754360.1"/>
    <property type="molecule type" value="Genomic_DNA"/>
</dbReference>
<proteinExistence type="predicted"/>
<keyword evidence="2" id="KW-1185">Reference proteome</keyword>
<evidence type="ECO:0000313" key="1">
    <source>
        <dbReference type="EMBL" id="KAI3754360.1"/>
    </source>
</evidence>
<protein>
    <submittedName>
        <fullName evidence="1">Uncharacterized protein</fullName>
    </submittedName>
</protein>
<sequence>MKESVSRKDTGLETQQYEMHISAIHMDNVHGDGSTMSSNKKDDKILLSVRNTDDCFRFQASTIAAAAYLRMVGRRLILPSSNLSYSENFLYMLDSL</sequence>
<reference evidence="1 2" key="2">
    <citation type="journal article" date="2022" name="Mol. Ecol. Resour.">
        <title>The genomes of chicory, endive, great burdock and yacon provide insights into Asteraceae paleo-polyploidization history and plant inulin production.</title>
        <authorList>
            <person name="Fan W."/>
            <person name="Wang S."/>
            <person name="Wang H."/>
            <person name="Wang A."/>
            <person name="Jiang F."/>
            <person name="Liu H."/>
            <person name="Zhao H."/>
            <person name="Xu D."/>
            <person name="Zhang Y."/>
        </authorList>
    </citation>
    <scope>NUCLEOTIDE SEQUENCE [LARGE SCALE GENOMIC DNA]</scope>
    <source>
        <strain evidence="2">cv. Yunnan</strain>
        <tissue evidence="1">Leaves</tissue>
    </source>
</reference>
<reference evidence="2" key="1">
    <citation type="journal article" date="2022" name="Mol. Ecol. Resour.">
        <title>The genomes of chicory, endive, great burdock and yacon provide insights into Asteraceae palaeo-polyploidization history and plant inulin production.</title>
        <authorList>
            <person name="Fan W."/>
            <person name="Wang S."/>
            <person name="Wang H."/>
            <person name="Wang A."/>
            <person name="Jiang F."/>
            <person name="Liu H."/>
            <person name="Zhao H."/>
            <person name="Xu D."/>
            <person name="Zhang Y."/>
        </authorList>
    </citation>
    <scope>NUCLEOTIDE SEQUENCE [LARGE SCALE GENOMIC DNA]</scope>
    <source>
        <strain evidence="2">cv. Yunnan</strain>
    </source>
</reference>
<name>A0ACB9E6P6_9ASTR</name>
<organism evidence="1 2">
    <name type="scientific">Smallanthus sonchifolius</name>
    <dbReference type="NCBI Taxonomy" id="185202"/>
    <lineage>
        <taxon>Eukaryota</taxon>
        <taxon>Viridiplantae</taxon>
        <taxon>Streptophyta</taxon>
        <taxon>Embryophyta</taxon>
        <taxon>Tracheophyta</taxon>
        <taxon>Spermatophyta</taxon>
        <taxon>Magnoliopsida</taxon>
        <taxon>eudicotyledons</taxon>
        <taxon>Gunneridae</taxon>
        <taxon>Pentapetalae</taxon>
        <taxon>asterids</taxon>
        <taxon>campanulids</taxon>
        <taxon>Asterales</taxon>
        <taxon>Asteraceae</taxon>
        <taxon>Asteroideae</taxon>
        <taxon>Heliantheae alliance</taxon>
        <taxon>Millerieae</taxon>
        <taxon>Smallanthus</taxon>
    </lineage>
</organism>
<comment type="caution">
    <text evidence="1">The sequence shown here is derived from an EMBL/GenBank/DDBJ whole genome shotgun (WGS) entry which is preliminary data.</text>
</comment>
<gene>
    <name evidence="1" type="ORF">L1987_54142</name>
</gene>